<sequence>MNSIGDKGSPCLNPRWWEIESPGNPLTKTCVDAEESKPQSMRRQRGPKPRCNISSRRKGH</sequence>
<reference evidence="2" key="2">
    <citation type="journal article" date="2015" name="Data Brief">
        <title>Shoot transcriptome of the giant reed, Arundo donax.</title>
        <authorList>
            <person name="Barrero R.A."/>
            <person name="Guerrero F.D."/>
            <person name="Moolhuijzen P."/>
            <person name="Goolsby J.A."/>
            <person name="Tidwell J."/>
            <person name="Bellgard S.E."/>
            <person name="Bellgard M.I."/>
        </authorList>
    </citation>
    <scope>NUCLEOTIDE SEQUENCE</scope>
    <source>
        <tissue evidence="2">Shoot tissue taken approximately 20 cm above the soil surface</tissue>
    </source>
</reference>
<dbReference type="AlphaFoldDB" id="A0A0A8YZU4"/>
<accession>A0A0A8YZU4</accession>
<reference evidence="2" key="1">
    <citation type="submission" date="2014-09" db="EMBL/GenBank/DDBJ databases">
        <authorList>
            <person name="Magalhaes I.L.F."/>
            <person name="Oliveira U."/>
            <person name="Santos F.R."/>
            <person name="Vidigal T.H.D.A."/>
            <person name="Brescovit A.D."/>
            <person name="Santos A.J."/>
        </authorList>
    </citation>
    <scope>NUCLEOTIDE SEQUENCE</scope>
    <source>
        <tissue evidence="2">Shoot tissue taken approximately 20 cm above the soil surface</tissue>
    </source>
</reference>
<evidence type="ECO:0000256" key="1">
    <source>
        <dbReference type="SAM" id="MobiDB-lite"/>
    </source>
</evidence>
<name>A0A0A8YZU4_ARUDO</name>
<organism evidence="2">
    <name type="scientific">Arundo donax</name>
    <name type="common">Giant reed</name>
    <name type="synonym">Donax arundinaceus</name>
    <dbReference type="NCBI Taxonomy" id="35708"/>
    <lineage>
        <taxon>Eukaryota</taxon>
        <taxon>Viridiplantae</taxon>
        <taxon>Streptophyta</taxon>
        <taxon>Embryophyta</taxon>
        <taxon>Tracheophyta</taxon>
        <taxon>Spermatophyta</taxon>
        <taxon>Magnoliopsida</taxon>
        <taxon>Liliopsida</taxon>
        <taxon>Poales</taxon>
        <taxon>Poaceae</taxon>
        <taxon>PACMAD clade</taxon>
        <taxon>Arundinoideae</taxon>
        <taxon>Arundineae</taxon>
        <taxon>Arundo</taxon>
    </lineage>
</organism>
<protein>
    <submittedName>
        <fullName evidence="2">Uncharacterized protein</fullName>
    </submittedName>
</protein>
<feature type="region of interest" description="Disordered" evidence="1">
    <location>
        <begin position="1"/>
        <end position="60"/>
    </location>
</feature>
<dbReference type="EMBL" id="GBRH01269803">
    <property type="protein sequence ID" value="JAD28092.1"/>
    <property type="molecule type" value="Transcribed_RNA"/>
</dbReference>
<evidence type="ECO:0000313" key="2">
    <source>
        <dbReference type="EMBL" id="JAD28092.1"/>
    </source>
</evidence>
<proteinExistence type="predicted"/>